<reference evidence="2 3" key="1">
    <citation type="journal article" date="2023" name="Res Sq">
        <title>Genomic and morphological characterization of Knufia obscura isolated from the Mars 2020 spacecraft assembly facility.</title>
        <authorList>
            <person name="Chander A.M."/>
            <person name="Teixeira M.M."/>
            <person name="Singh N.K."/>
            <person name="Williams M.P."/>
            <person name="Parker C.W."/>
            <person name="Leo P."/>
            <person name="Stajich J.E."/>
            <person name="Torok T."/>
            <person name="Tighe S."/>
            <person name="Mason C.E."/>
            <person name="Venkateswaran K."/>
        </authorList>
    </citation>
    <scope>NUCLEOTIDE SEQUENCE [LARGE SCALE GENOMIC DNA]</scope>
    <source>
        <strain evidence="2 3">CCFEE 5817</strain>
    </source>
</reference>
<accession>A0ABR0RSZ1</accession>
<dbReference type="EMBL" id="JAVHJV010000004">
    <property type="protein sequence ID" value="KAK5943722.1"/>
    <property type="molecule type" value="Genomic_DNA"/>
</dbReference>
<feature type="compositionally biased region" description="Basic and acidic residues" evidence="1">
    <location>
        <begin position="193"/>
        <end position="213"/>
    </location>
</feature>
<feature type="region of interest" description="Disordered" evidence="1">
    <location>
        <begin position="193"/>
        <end position="225"/>
    </location>
</feature>
<gene>
    <name evidence="2" type="ORF">PMZ80_004730</name>
</gene>
<keyword evidence="3" id="KW-1185">Reference proteome</keyword>
<feature type="region of interest" description="Disordered" evidence="1">
    <location>
        <begin position="1"/>
        <end position="41"/>
    </location>
</feature>
<comment type="caution">
    <text evidence="2">The sequence shown here is derived from an EMBL/GenBank/DDBJ whole genome shotgun (WGS) entry which is preliminary data.</text>
</comment>
<evidence type="ECO:0000313" key="3">
    <source>
        <dbReference type="Proteomes" id="UP001334248"/>
    </source>
</evidence>
<feature type="compositionally biased region" description="Low complexity" evidence="1">
    <location>
        <begin position="1"/>
        <end position="23"/>
    </location>
</feature>
<feature type="compositionally biased region" description="Polar residues" evidence="1">
    <location>
        <begin position="28"/>
        <end position="41"/>
    </location>
</feature>
<sequence>MTVTTAPAAPVTSGQQTQSFSSTDAEQRFNNQRPSVEGYSNDQPSYVLSLWTDRAHNDSMNSLRKTYFPPKLNKIPAHITLFHALPGSKLESDVLPAIRHIASRTPPYRVRATNPMRLSHGVGIKVADDIDHANDSTRGRNMTRIVHAELRKKWGEWLSEQDSTPPRFHYTVMNKVNNERVVEQALAQLEESFKRGEDVSGGKFDHSGKNNDRLDEEGEGTDRHQKLAFVGEVQGLILWRYERSGHWADPEQFKFTGRDR</sequence>
<proteinExistence type="predicted"/>
<name>A0ABR0RSZ1_9EURO</name>
<dbReference type="Proteomes" id="UP001334248">
    <property type="component" value="Unassembled WGS sequence"/>
</dbReference>
<dbReference type="Pfam" id="PF13563">
    <property type="entry name" value="2_5_RNA_ligase2"/>
    <property type="match status" value="1"/>
</dbReference>
<dbReference type="GeneID" id="89998179"/>
<protein>
    <submittedName>
        <fullName evidence="2">Uncharacterized protein</fullName>
    </submittedName>
</protein>
<dbReference type="RefSeq" id="XP_064731812.1">
    <property type="nucleotide sequence ID" value="XM_064873154.1"/>
</dbReference>
<dbReference type="Gene3D" id="3.90.1140.10">
    <property type="entry name" value="Cyclic phosphodiesterase"/>
    <property type="match status" value="1"/>
</dbReference>
<organism evidence="2 3">
    <name type="scientific">Knufia obscura</name>
    <dbReference type="NCBI Taxonomy" id="1635080"/>
    <lineage>
        <taxon>Eukaryota</taxon>
        <taxon>Fungi</taxon>
        <taxon>Dikarya</taxon>
        <taxon>Ascomycota</taxon>
        <taxon>Pezizomycotina</taxon>
        <taxon>Eurotiomycetes</taxon>
        <taxon>Chaetothyriomycetidae</taxon>
        <taxon>Chaetothyriales</taxon>
        <taxon>Trichomeriaceae</taxon>
        <taxon>Knufia</taxon>
    </lineage>
</organism>
<evidence type="ECO:0000313" key="2">
    <source>
        <dbReference type="EMBL" id="KAK5943722.1"/>
    </source>
</evidence>
<evidence type="ECO:0000256" key="1">
    <source>
        <dbReference type="SAM" id="MobiDB-lite"/>
    </source>
</evidence>